<dbReference type="Proteomes" id="UP001281410">
    <property type="component" value="Unassembled WGS sequence"/>
</dbReference>
<proteinExistence type="predicted"/>
<dbReference type="PANTHER" id="PTHR48449">
    <property type="entry name" value="DUF1985 DOMAIN-CONTAINING PROTEIN"/>
    <property type="match status" value="1"/>
</dbReference>
<dbReference type="InterPro" id="IPR015410">
    <property type="entry name" value="DUF1985"/>
</dbReference>
<accession>A0AAE0B535</accession>
<evidence type="ECO:0000259" key="1">
    <source>
        <dbReference type="Pfam" id="PF09331"/>
    </source>
</evidence>
<sequence>MDSTFFDLAVWYPHERIQRDPPGRIYAQIMLSIISLKYSRQSMSILAETNDLTRAGPLISIGAIPDTELYKDVSNGIHHRYFGGRDAVTFAELEARIEHGQWTEQFDAVKLCLIYMLNCVLIGAEEKASVPIWKLLLVDDLEAFNAFQWCMCTNTP</sequence>
<organism evidence="2 3">
    <name type="scientific">Dipteronia sinensis</name>
    <dbReference type="NCBI Taxonomy" id="43782"/>
    <lineage>
        <taxon>Eukaryota</taxon>
        <taxon>Viridiplantae</taxon>
        <taxon>Streptophyta</taxon>
        <taxon>Embryophyta</taxon>
        <taxon>Tracheophyta</taxon>
        <taxon>Spermatophyta</taxon>
        <taxon>Magnoliopsida</taxon>
        <taxon>eudicotyledons</taxon>
        <taxon>Gunneridae</taxon>
        <taxon>Pentapetalae</taxon>
        <taxon>rosids</taxon>
        <taxon>malvids</taxon>
        <taxon>Sapindales</taxon>
        <taxon>Sapindaceae</taxon>
        <taxon>Hippocastanoideae</taxon>
        <taxon>Acereae</taxon>
        <taxon>Dipteronia</taxon>
    </lineage>
</organism>
<protein>
    <recommendedName>
        <fullName evidence="1">DUF1985 domain-containing protein</fullName>
    </recommendedName>
</protein>
<comment type="caution">
    <text evidence="2">The sequence shown here is derived from an EMBL/GenBank/DDBJ whole genome shotgun (WGS) entry which is preliminary data.</text>
</comment>
<dbReference type="PANTHER" id="PTHR48449:SF1">
    <property type="entry name" value="DUF1985 DOMAIN-CONTAINING PROTEIN"/>
    <property type="match status" value="1"/>
</dbReference>
<name>A0AAE0B535_9ROSI</name>
<dbReference type="EMBL" id="JANJYJ010000001">
    <property type="protein sequence ID" value="KAK3229294.1"/>
    <property type="molecule type" value="Genomic_DNA"/>
</dbReference>
<reference evidence="2" key="1">
    <citation type="journal article" date="2023" name="Plant J.">
        <title>Genome sequences and population genomics provide insights into the demographic history, inbreeding, and mutation load of two 'living fossil' tree species of Dipteronia.</title>
        <authorList>
            <person name="Feng Y."/>
            <person name="Comes H.P."/>
            <person name="Chen J."/>
            <person name="Zhu S."/>
            <person name="Lu R."/>
            <person name="Zhang X."/>
            <person name="Li P."/>
            <person name="Qiu J."/>
            <person name="Olsen K.M."/>
            <person name="Qiu Y."/>
        </authorList>
    </citation>
    <scope>NUCLEOTIDE SEQUENCE</scope>
    <source>
        <strain evidence="2">NBL</strain>
    </source>
</reference>
<gene>
    <name evidence="2" type="ORF">Dsin_001175</name>
</gene>
<dbReference type="Pfam" id="PF09331">
    <property type="entry name" value="DUF1985"/>
    <property type="match status" value="1"/>
</dbReference>
<dbReference type="AlphaFoldDB" id="A0AAE0B535"/>
<evidence type="ECO:0000313" key="3">
    <source>
        <dbReference type="Proteomes" id="UP001281410"/>
    </source>
</evidence>
<keyword evidence="3" id="KW-1185">Reference proteome</keyword>
<feature type="domain" description="DUF1985" evidence="1">
    <location>
        <begin position="74"/>
        <end position="149"/>
    </location>
</feature>
<evidence type="ECO:0000313" key="2">
    <source>
        <dbReference type="EMBL" id="KAK3229294.1"/>
    </source>
</evidence>